<gene>
    <name evidence="3" type="ORF">MANT1106_LOCUS2324</name>
</gene>
<feature type="region of interest" description="Disordered" evidence="1">
    <location>
        <begin position="1629"/>
        <end position="1719"/>
    </location>
</feature>
<feature type="compositionally biased region" description="Low complexity" evidence="1">
    <location>
        <begin position="333"/>
        <end position="347"/>
    </location>
</feature>
<dbReference type="PANTHER" id="PTHR24121:SF23">
    <property type="entry name" value="NO MECHANORECEPTOR POTENTIAL C, ISOFORM H"/>
    <property type="match status" value="1"/>
</dbReference>
<evidence type="ECO:0000259" key="2">
    <source>
        <dbReference type="PROSITE" id="PS50030"/>
    </source>
</evidence>
<dbReference type="PANTHER" id="PTHR24121">
    <property type="entry name" value="NO MECHANORECEPTOR POTENTIAL C, ISOFORM D-RELATED"/>
    <property type="match status" value="1"/>
</dbReference>
<dbReference type="InterPro" id="IPR003903">
    <property type="entry name" value="UIM_dom"/>
</dbReference>
<dbReference type="Pfam" id="PF22562">
    <property type="entry name" value="UBA_7"/>
    <property type="match status" value="1"/>
</dbReference>
<feature type="compositionally biased region" description="Low complexity" evidence="1">
    <location>
        <begin position="1647"/>
        <end position="1661"/>
    </location>
</feature>
<protein>
    <recommendedName>
        <fullName evidence="2">UBA domain-containing protein</fullName>
    </recommendedName>
</protein>
<feature type="region of interest" description="Disordered" evidence="1">
    <location>
        <begin position="1"/>
        <end position="20"/>
    </location>
</feature>
<dbReference type="InterPro" id="IPR009060">
    <property type="entry name" value="UBA-like_sf"/>
</dbReference>
<dbReference type="SUPFAM" id="SSF48403">
    <property type="entry name" value="Ankyrin repeat"/>
    <property type="match status" value="1"/>
</dbReference>
<feature type="compositionally biased region" description="Low complexity" evidence="1">
    <location>
        <begin position="1119"/>
        <end position="1134"/>
    </location>
</feature>
<feature type="compositionally biased region" description="Polar residues" evidence="1">
    <location>
        <begin position="1985"/>
        <end position="1994"/>
    </location>
</feature>
<name>A0A7S0SAU3_9CHLO</name>
<organism evidence="3">
    <name type="scientific">Mantoniella antarctica</name>
    <dbReference type="NCBI Taxonomy" id="81844"/>
    <lineage>
        <taxon>Eukaryota</taxon>
        <taxon>Viridiplantae</taxon>
        <taxon>Chlorophyta</taxon>
        <taxon>Mamiellophyceae</taxon>
        <taxon>Mamiellales</taxon>
        <taxon>Mamiellaceae</taxon>
        <taxon>Mantoniella</taxon>
    </lineage>
</organism>
<feature type="compositionally biased region" description="Pro residues" evidence="1">
    <location>
        <begin position="1637"/>
        <end position="1646"/>
    </location>
</feature>
<feature type="region of interest" description="Disordered" evidence="1">
    <location>
        <begin position="1973"/>
        <end position="2073"/>
    </location>
</feature>
<feature type="region of interest" description="Disordered" evidence="1">
    <location>
        <begin position="327"/>
        <end position="348"/>
    </location>
</feature>
<dbReference type="SMART" id="SM00165">
    <property type="entry name" value="UBA"/>
    <property type="match status" value="1"/>
</dbReference>
<feature type="region of interest" description="Disordered" evidence="1">
    <location>
        <begin position="826"/>
        <end position="867"/>
    </location>
</feature>
<dbReference type="InterPro" id="IPR036770">
    <property type="entry name" value="Ankyrin_rpt-contain_sf"/>
</dbReference>
<feature type="compositionally biased region" description="Low complexity" evidence="1">
    <location>
        <begin position="1676"/>
        <end position="1685"/>
    </location>
</feature>
<feature type="compositionally biased region" description="Gly residues" evidence="1">
    <location>
        <begin position="2027"/>
        <end position="2045"/>
    </location>
</feature>
<dbReference type="InterPro" id="IPR010314">
    <property type="entry name" value="E3_Ub_ligase_DUF913"/>
</dbReference>
<feature type="region of interest" description="Disordered" evidence="1">
    <location>
        <begin position="1358"/>
        <end position="1414"/>
    </location>
</feature>
<reference evidence="3" key="1">
    <citation type="submission" date="2021-01" db="EMBL/GenBank/DDBJ databases">
        <authorList>
            <person name="Corre E."/>
            <person name="Pelletier E."/>
            <person name="Niang G."/>
            <person name="Scheremetjew M."/>
            <person name="Finn R."/>
            <person name="Kale V."/>
            <person name="Holt S."/>
            <person name="Cochrane G."/>
            <person name="Meng A."/>
            <person name="Brown T."/>
            <person name="Cohen L."/>
        </authorList>
    </citation>
    <scope>NUCLEOTIDE SEQUENCE</scope>
    <source>
        <strain evidence="3">SL-175</strain>
    </source>
</reference>
<dbReference type="Pfam" id="PF13857">
    <property type="entry name" value="Ank_5"/>
    <property type="match status" value="1"/>
</dbReference>
<feature type="domain" description="UBA" evidence="2">
    <location>
        <begin position="1027"/>
        <end position="1068"/>
    </location>
</feature>
<dbReference type="PROSITE" id="PS50330">
    <property type="entry name" value="UIM"/>
    <property type="match status" value="1"/>
</dbReference>
<feature type="compositionally biased region" description="Pro residues" evidence="1">
    <location>
        <begin position="1706"/>
        <end position="1715"/>
    </location>
</feature>
<dbReference type="Gene3D" id="1.10.8.10">
    <property type="entry name" value="DNA helicase RuvA subunit, C-terminal domain"/>
    <property type="match status" value="1"/>
</dbReference>
<sequence>MATEPTEPPLPPPSDLPPPAHVHLVSSARRVLLKALMRALALTNFAPGTAHTAAAGLEDGTLCHALNLIFAHPRLFGAGVFSLAANLLSDVMNHEPTCYPKLEVHGVPKAFLDAWEKDDPGPLPSGDALCCLPNTLGALCLSPAGLVRVQRSTALQALSTAFTTRSYSRALAGETSSVIGGNLDELLRHVPSLQPAGVRLAIDILRRMVELGGGDPGPVMHPSLPFSAIAAAGAGVTEEAAAEVAAAGTATARDHPAAAEGEDSPMDTDGVGPVAPAADVAMVTGAAAMAVVQAPAGLDGGPMQELSAAVAFPGEISPAVFGVMPSPAETSMPDAPAAPASEAAPVSAPAPTPTPALVLAPTPAVSPSFLTEAVANTARLIDSMLPTEECTRVFVESGGLKHLLQLHTLPLLPPTFSSSSACHALSVTLRALAAGHPATLATHVQTALVAVLDKAIDRTRVTTRRKWHMYTSDDAVKEAVEAAAQADAAINSATGFVEGSAVSEARLLVKPLAEAEALLNLTTALLRSTPQMLPLLLGGINTSPGMWRRGVIGRVGALQRDVTWLSAALSKGSDSRAEVAANEAKSAEAAKQVEGLEKKQGTTAKGKENMTAAESGEDAGARVADPVVDTTQVAAAEAASTASVAASANPQESSSAAAAAAMETAVVIVSTEETRVKAAAAALSTVLLACAHFRTSSNYFCSSLAKASAGTRHRHRGDDPNPSLNSRSAACELAAELTHGLNYRAYASTYRVGSVDAGNQRLCDDVAQQYLGRVLDDLYAVLIDQRRRSSQGLVLNYMRCQGGVDRIVSAFRNVWRGFQSAADEAREEGDARAAADGVGGDGDGNAHSGDATMTPADEAQCSNDSRPRLSTNLPLRAPLPAVLTSALQTAAALVEQLVNVGVLMGSSVAGTLLTAPYPSLHQALELTLDLPHTVQVHPTAEDAQRFAGDLHEAMLPAVLEAWESPALADCPEQVAMTLMAALQHLGEGTSRAAPVAGPGGGAGPGGRRIPEALRAAAAERAAPPPFVPSPSMMASIGEMGFSEAQARAALIAVRGSSIELAMDWLFTHPAQAAAADAAAEAEAAGAAAAAAEVAAGVAAAAAAARMIAGVDGSSTGSDAASTQQAPATTASGAEAVGGTGVEEESGEDAELMRALAMSMDEEDDVAVEVGVAAVAPADTAETIATCVPAEAVCIASANAAVVSGDPDPYLSVTPTLPTPSALIAPLLRLSERNEAMAFSSADLLVGAFRRADQDARTGAISALVAAVAGQLAQLTHGDDKETHSKRLRTAVHLLTLVLVTDVDAREVAAAEGLVDLALGHLETFLPQHRAGGGNAVLPGWTTGLLLAVHALAQWRGVKAPSSAEPGTAGREAGGGGGGDDTESRGAPVGGASGAVGSEAKDGDGGGGAGGSSSASQMLASVLGSPMGFLDEAACVRATEVCIQVLSLTDLSGPAGTATALRSDGDDGGGDAFMSVPPGGGELDAAVTIAGARTSDGDVGGVQAALQLLVHLTKDHLRARAVLDSGCLRLLLDLPCRFAFPAYDALAASILRHVVEDPVTLQAAMESEIYATMNAPGVARSSIMRGRASVRTFLSATLPVIAREPVCFLAALEKCTTMEDVGGRRIITLRRDHSTTPAPTPAPPPAPAATTAAAAAVAATAANQHAKEEASMDATTKKTLPNTTTSPPQPKLPLIDCDAQSWQPPSNQKPPPPPVPHLSKRRTRGLRLKGFQRTVHWVFSFARVIKLKRQKDHPLILHDALRRGASDALVLSLLDESPRLSAESDITRNLPIHVAVRTKASIAILQALLSAFPAGVAERNTMGYTPLHLAVGKEAPLSVVAVLLAANPSGASDTESYGYLLQSIPDTHGYLPLHIAAGYRAPIEVVQALLRGYPAAALMRNGDGDLALHYALARSAGDEVVFALLEAQPSTANARGGKGATPLELAGKYRASEAIIQRLEGMVGLEAEAGAVPVCGESDDTRSLDTSRQLSTSRPISGDDDEREPSLEATPRGRAGSSHPALVTAGVGPAGAGPAGAGPTGAGPVGAGPSRANAPATAAVDHEEPRPSPFLENAPRYMETPEELSYPQASEADLQSVVATDTDTDSDAGESDESLLMTAMVCGAFVAGSFLAKAWARRNTTWVFWKHFWKH</sequence>
<dbReference type="InterPro" id="IPR015940">
    <property type="entry name" value="UBA"/>
</dbReference>
<dbReference type="SUPFAM" id="SSF46934">
    <property type="entry name" value="UBA-like"/>
    <property type="match status" value="1"/>
</dbReference>
<feature type="region of interest" description="Disordered" evidence="1">
    <location>
        <begin position="1112"/>
        <end position="1148"/>
    </location>
</feature>
<feature type="compositionally biased region" description="Basic and acidic residues" evidence="1">
    <location>
        <begin position="594"/>
        <end position="608"/>
    </location>
</feature>
<dbReference type="EMBL" id="HBFC01004335">
    <property type="protein sequence ID" value="CAD8699642.1"/>
    <property type="molecule type" value="Transcribed_RNA"/>
</dbReference>
<evidence type="ECO:0000313" key="3">
    <source>
        <dbReference type="EMBL" id="CAD8699642.1"/>
    </source>
</evidence>
<dbReference type="Gene3D" id="1.25.40.20">
    <property type="entry name" value="Ankyrin repeat-containing domain"/>
    <property type="match status" value="1"/>
</dbReference>
<feature type="region of interest" description="Disordered" evidence="1">
    <location>
        <begin position="590"/>
        <end position="623"/>
    </location>
</feature>
<dbReference type="PROSITE" id="PS50030">
    <property type="entry name" value="UBA"/>
    <property type="match status" value="1"/>
</dbReference>
<dbReference type="SMART" id="SM00248">
    <property type="entry name" value="ANK"/>
    <property type="match status" value="4"/>
</dbReference>
<dbReference type="Pfam" id="PF06025">
    <property type="entry name" value="DUF913"/>
    <property type="match status" value="1"/>
</dbReference>
<accession>A0A7S0SAU3</accession>
<proteinExistence type="predicted"/>
<evidence type="ECO:0000256" key="1">
    <source>
        <dbReference type="SAM" id="MobiDB-lite"/>
    </source>
</evidence>
<dbReference type="InterPro" id="IPR002110">
    <property type="entry name" value="Ankyrin_rpt"/>
</dbReference>
<dbReference type="CDD" id="cd14327">
    <property type="entry name" value="UBA_atUPL1_2_like"/>
    <property type="match status" value="1"/>
</dbReference>